<sequence>MRLFLLPISTRRALIYSERIPQRPDAKLSIVDRVINKSSETWARWEKEEGGWKRWVTRKGESIFKRIPYEEWGLKSIPALSERRKIALKEGKENAEVLFPGLFLNEAKVPEILRQLAQERQSLHRKRLIWSIVGMPISAPFALVPMYESLDRVWKLQFANTAAEYLIFPSSI</sequence>
<dbReference type="Pfam" id="PF10173">
    <property type="entry name" value="Mit_KHE1"/>
    <property type="match status" value="1"/>
</dbReference>
<dbReference type="GO" id="GO:0005743">
    <property type="term" value="C:mitochondrial inner membrane"/>
    <property type="evidence" value="ECO:0007669"/>
    <property type="project" value="TreeGrafter"/>
</dbReference>
<keyword evidence="2" id="KW-1185">Reference proteome</keyword>
<name>A0A9P4VN31_9PEZI</name>
<dbReference type="OrthoDB" id="5562676at2759"/>
<dbReference type="PANTHER" id="PTHR28062">
    <property type="entry name" value="K+-H+ EXCHANGE-LIKE PROTEIN"/>
    <property type="match status" value="1"/>
</dbReference>
<dbReference type="Proteomes" id="UP000799429">
    <property type="component" value="Unassembled WGS sequence"/>
</dbReference>
<gene>
    <name evidence="1" type="ORF">M501DRAFT_995883</name>
</gene>
<dbReference type="EMBL" id="MU006100">
    <property type="protein sequence ID" value="KAF2837298.1"/>
    <property type="molecule type" value="Genomic_DNA"/>
</dbReference>
<dbReference type="InterPro" id="IPR018786">
    <property type="entry name" value="Mit_KHE1"/>
</dbReference>
<dbReference type="AlphaFoldDB" id="A0A9P4VN31"/>
<comment type="caution">
    <text evidence="1">The sequence shown here is derived from an EMBL/GenBank/DDBJ whole genome shotgun (WGS) entry which is preliminary data.</text>
</comment>
<reference evidence="1" key="1">
    <citation type="journal article" date="2020" name="Stud. Mycol.">
        <title>101 Dothideomycetes genomes: a test case for predicting lifestyles and emergence of pathogens.</title>
        <authorList>
            <person name="Haridas S."/>
            <person name="Albert R."/>
            <person name="Binder M."/>
            <person name="Bloem J."/>
            <person name="Labutti K."/>
            <person name="Salamov A."/>
            <person name="Andreopoulos B."/>
            <person name="Baker S."/>
            <person name="Barry K."/>
            <person name="Bills G."/>
            <person name="Bluhm B."/>
            <person name="Cannon C."/>
            <person name="Castanera R."/>
            <person name="Culley D."/>
            <person name="Daum C."/>
            <person name="Ezra D."/>
            <person name="Gonzalez J."/>
            <person name="Henrissat B."/>
            <person name="Kuo A."/>
            <person name="Liang C."/>
            <person name="Lipzen A."/>
            <person name="Lutzoni F."/>
            <person name="Magnuson J."/>
            <person name="Mondo S."/>
            <person name="Nolan M."/>
            <person name="Ohm R."/>
            <person name="Pangilinan J."/>
            <person name="Park H.-J."/>
            <person name="Ramirez L."/>
            <person name="Alfaro M."/>
            <person name="Sun H."/>
            <person name="Tritt A."/>
            <person name="Yoshinaga Y."/>
            <person name="Zwiers L.-H."/>
            <person name="Turgeon B."/>
            <person name="Goodwin S."/>
            <person name="Spatafora J."/>
            <person name="Crous P."/>
            <person name="Grigoriev I."/>
        </authorList>
    </citation>
    <scope>NUCLEOTIDE SEQUENCE</scope>
    <source>
        <strain evidence="1">CBS 101060</strain>
    </source>
</reference>
<evidence type="ECO:0000313" key="2">
    <source>
        <dbReference type="Proteomes" id="UP000799429"/>
    </source>
</evidence>
<organism evidence="1 2">
    <name type="scientific">Patellaria atrata CBS 101060</name>
    <dbReference type="NCBI Taxonomy" id="1346257"/>
    <lineage>
        <taxon>Eukaryota</taxon>
        <taxon>Fungi</taxon>
        <taxon>Dikarya</taxon>
        <taxon>Ascomycota</taxon>
        <taxon>Pezizomycotina</taxon>
        <taxon>Dothideomycetes</taxon>
        <taxon>Dothideomycetes incertae sedis</taxon>
        <taxon>Patellariales</taxon>
        <taxon>Patellariaceae</taxon>
        <taxon>Patellaria</taxon>
    </lineage>
</organism>
<evidence type="ECO:0000313" key="1">
    <source>
        <dbReference type="EMBL" id="KAF2837298.1"/>
    </source>
</evidence>
<dbReference type="PANTHER" id="PTHR28062:SF1">
    <property type="entry name" value="TRANSMEMBRANE PROTEIN"/>
    <property type="match status" value="1"/>
</dbReference>
<accession>A0A9P4VN31</accession>
<proteinExistence type="predicted"/>
<dbReference type="GO" id="GO:0006813">
    <property type="term" value="P:potassium ion transport"/>
    <property type="evidence" value="ECO:0007669"/>
    <property type="project" value="TreeGrafter"/>
</dbReference>
<dbReference type="GO" id="GO:1902600">
    <property type="term" value="P:proton transmembrane transport"/>
    <property type="evidence" value="ECO:0007669"/>
    <property type="project" value="TreeGrafter"/>
</dbReference>
<protein>
    <submittedName>
        <fullName evidence="1">Uncharacterized protein</fullName>
    </submittedName>
</protein>